<evidence type="ECO:0000256" key="3">
    <source>
        <dbReference type="ARBA" id="ARBA00011738"/>
    </source>
</evidence>
<keyword evidence="9" id="KW-0862">Zinc</keyword>
<dbReference type="EMBL" id="UINC01002940">
    <property type="protein sequence ID" value="SVA01797.1"/>
    <property type="molecule type" value="Genomic_DNA"/>
</dbReference>
<accession>A0A381SHI5</accession>
<evidence type="ECO:0000256" key="8">
    <source>
        <dbReference type="ARBA" id="ARBA00022801"/>
    </source>
</evidence>
<dbReference type="SUPFAM" id="SSF53927">
    <property type="entry name" value="Cytidine deaminase-like"/>
    <property type="match status" value="1"/>
</dbReference>
<evidence type="ECO:0000259" key="11">
    <source>
        <dbReference type="PROSITE" id="PS51747"/>
    </source>
</evidence>
<keyword evidence="8" id="KW-0378">Hydrolase</keyword>
<dbReference type="GO" id="GO:0008270">
    <property type="term" value="F:zinc ion binding"/>
    <property type="evidence" value="ECO:0007669"/>
    <property type="project" value="InterPro"/>
</dbReference>
<protein>
    <recommendedName>
        <fullName evidence="5">tRNA-specific adenosine deaminase 2</fullName>
        <ecNumber evidence="4">3.5.4.33</ecNumber>
    </recommendedName>
</protein>
<dbReference type="InterPro" id="IPR002125">
    <property type="entry name" value="CMP_dCMP_dom"/>
</dbReference>
<reference evidence="12" key="1">
    <citation type="submission" date="2018-05" db="EMBL/GenBank/DDBJ databases">
        <authorList>
            <person name="Lanie J.A."/>
            <person name="Ng W.-L."/>
            <person name="Kazmierczak K.M."/>
            <person name="Andrzejewski T.M."/>
            <person name="Davidsen T.M."/>
            <person name="Wayne K.J."/>
            <person name="Tettelin H."/>
            <person name="Glass J.I."/>
            <person name="Rusch D."/>
            <person name="Podicherti R."/>
            <person name="Tsui H.-C.T."/>
            <person name="Winkler M.E."/>
        </authorList>
    </citation>
    <scope>NUCLEOTIDE SEQUENCE</scope>
</reference>
<dbReference type="CDD" id="cd01285">
    <property type="entry name" value="nucleoside_deaminase"/>
    <property type="match status" value="1"/>
</dbReference>
<evidence type="ECO:0000256" key="1">
    <source>
        <dbReference type="ARBA" id="ARBA00001947"/>
    </source>
</evidence>
<proteinExistence type="inferred from homology"/>
<evidence type="ECO:0000313" key="12">
    <source>
        <dbReference type="EMBL" id="SVA01797.1"/>
    </source>
</evidence>
<dbReference type="InterPro" id="IPR016192">
    <property type="entry name" value="APOBEC/CMP_deaminase_Zn-bd"/>
</dbReference>
<dbReference type="Gene3D" id="3.40.140.10">
    <property type="entry name" value="Cytidine Deaminase, domain 2"/>
    <property type="match status" value="1"/>
</dbReference>
<keyword evidence="6" id="KW-0819">tRNA processing</keyword>
<organism evidence="12">
    <name type="scientific">marine metagenome</name>
    <dbReference type="NCBI Taxonomy" id="408172"/>
    <lineage>
        <taxon>unclassified sequences</taxon>
        <taxon>metagenomes</taxon>
        <taxon>ecological metagenomes</taxon>
    </lineage>
</organism>
<comment type="similarity">
    <text evidence="2">Belongs to the cytidine and deoxycytidylate deaminase family. ADAT2 subfamily.</text>
</comment>
<keyword evidence="7" id="KW-0479">Metal-binding</keyword>
<dbReference type="AlphaFoldDB" id="A0A381SHI5"/>
<sequence>MPHSDEYFMELAIEQAGIAQAKGEVPVGALFVEKDEVLAASGNASIEGSDPTAHAEIMVMRKAAQLKGNYRLGGSVFVTLEPCLMCLGAMMHARVERLVFGAHDHVSGAAVSVYNLAQSPHQNHRIEVIEGILKRKCQTILKEFFQSKRQ</sequence>
<dbReference type="NCBIfam" id="NF008113">
    <property type="entry name" value="PRK10860.1"/>
    <property type="match status" value="1"/>
</dbReference>
<dbReference type="InterPro" id="IPR016193">
    <property type="entry name" value="Cytidine_deaminase-like"/>
</dbReference>
<dbReference type="PROSITE" id="PS51747">
    <property type="entry name" value="CYT_DCMP_DEAMINASES_2"/>
    <property type="match status" value="1"/>
</dbReference>
<dbReference type="PANTHER" id="PTHR11079">
    <property type="entry name" value="CYTOSINE DEAMINASE FAMILY MEMBER"/>
    <property type="match status" value="1"/>
</dbReference>
<dbReference type="GO" id="GO:0002100">
    <property type="term" value="P:tRNA wobble adenosine to inosine editing"/>
    <property type="evidence" value="ECO:0007669"/>
    <property type="project" value="InterPro"/>
</dbReference>
<feature type="domain" description="CMP/dCMP-type deaminase" evidence="11">
    <location>
        <begin position="3"/>
        <end position="114"/>
    </location>
</feature>
<dbReference type="Pfam" id="PF00383">
    <property type="entry name" value="dCMP_cyt_deam_1"/>
    <property type="match status" value="1"/>
</dbReference>
<dbReference type="InterPro" id="IPR028883">
    <property type="entry name" value="tRNA_aden_deaminase"/>
</dbReference>
<evidence type="ECO:0000256" key="5">
    <source>
        <dbReference type="ARBA" id="ARBA00019216"/>
    </source>
</evidence>
<dbReference type="HAMAP" id="MF_00972">
    <property type="entry name" value="tRNA_aden_deaminase"/>
    <property type="match status" value="1"/>
</dbReference>
<dbReference type="PROSITE" id="PS00903">
    <property type="entry name" value="CYT_DCMP_DEAMINASES_1"/>
    <property type="match status" value="1"/>
</dbReference>
<dbReference type="EC" id="3.5.4.33" evidence="4"/>
<evidence type="ECO:0000256" key="7">
    <source>
        <dbReference type="ARBA" id="ARBA00022723"/>
    </source>
</evidence>
<evidence type="ECO:0000256" key="9">
    <source>
        <dbReference type="ARBA" id="ARBA00022833"/>
    </source>
</evidence>
<dbReference type="GO" id="GO:0052717">
    <property type="term" value="F:tRNA-specific adenosine-34 deaminase activity"/>
    <property type="evidence" value="ECO:0007669"/>
    <property type="project" value="UniProtKB-EC"/>
</dbReference>
<evidence type="ECO:0000256" key="10">
    <source>
        <dbReference type="ARBA" id="ARBA00048045"/>
    </source>
</evidence>
<comment type="subunit">
    <text evidence="3">Homodimer.</text>
</comment>
<evidence type="ECO:0000256" key="2">
    <source>
        <dbReference type="ARBA" id="ARBA00010669"/>
    </source>
</evidence>
<name>A0A381SHI5_9ZZZZ</name>
<dbReference type="PANTHER" id="PTHR11079:SF202">
    <property type="entry name" value="TRNA-SPECIFIC ADENOSINE DEAMINASE"/>
    <property type="match status" value="1"/>
</dbReference>
<evidence type="ECO:0000256" key="6">
    <source>
        <dbReference type="ARBA" id="ARBA00022694"/>
    </source>
</evidence>
<evidence type="ECO:0000256" key="4">
    <source>
        <dbReference type="ARBA" id="ARBA00012740"/>
    </source>
</evidence>
<comment type="catalytic activity">
    <reaction evidence="10">
        <text>adenosine(34) in tRNA + H2O + H(+) = inosine(34) in tRNA + NH4(+)</text>
        <dbReference type="Rhea" id="RHEA:43168"/>
        <dbReference type="Rhea" id="RHEA-COMP:10373"/>
        <dbReference type="Rhea" id="RHEA-COMP:10374"/>
        <dbReference type="ChEBI" id="CHEBI:15377"/>
        <dbReference type="ChEBI" id="CHEBI:15378"/>
        <dbReference type="ChEBI" id="CHEBI:28938"/>
        <dbReference type="ChEBI" id="CHEBI:74411"/>
        <dbReference type="ChEBI" id="CHEBI:82852"/>
        <dbReference type="EC" id="3.5.4.33"/>
    </reaction>
</comment>
<comment type="cofactor">
    <cofactor evidence="1">
        <name>Zn(2+)</name>
        <dbReference type="ChEBI" id="CHEBI:29105"/>
    </cofactor>
</comment>
<gene>
    <name evidence="12" type="ORF">METZ01_LOCUS54651</name>
</gene>